<evidence type="ECO:0000313" key="2">
    <source>
        <dbReference type="EMBL" id="VCW69991.1"/>
    </source>
</evidence>
<dbReference type="PANTHER" id="PTHR23267">
    <property type="entry name" value="IMMUNOGLOBULIN LIGHT CHAIN"/>
    <property type="match status" value="1"/>
</dbReference>
<name>A0A9X9LK14_GULGU</name>
<evidence type="ECO:0000259" key="1">
    <source>
        <dbReference type="PROSITE" id="PS50835"/>
    </source>
</evidence>
<dbReference type="SUPFAM" id="SSF48726">
    <property type="entry name" value="Immunoglobulin"/>
    <property type="match status" value="1"/>
</dbReference>
<proteinExistence type="predicted"/>
<dbReference type="Proteomes" id="UP000269945">
    <property type="component" value="Unassembled WGS sequence"/>
</dbReference>
<dbReference type="Gene3D" id="2.60.40.10">
    <property type="entry name" value="Immunoglobulins"/>
    <property type="match status" value="1"/>
</dbReference>
<dbReference type="InterPro" id="IPR050150">
    <property type="entry name" value="IgV_Light_Chain"/>
</dbReference>
<protein>
    <recommendedName>
        <fullName evidence="1">Ig-like domain-containing protein</fullName>
    </recommendedName>
</protein>
<dbReference type="PROSITE" id="PS50835">
    <property type="entry name" value="IG_LIKE"/>
    <property type="match status" value="1"/>
</dbReference>
<gene>
    <name evidence="2" type="ORF">BN2614_LOCUS1</name>
</gene>
<dbReference type="InterPro" id="IPR013106">
    <property type="entry name" value="Ig_V-set"/>
</dbReference>
<reference evidence="2 3" key="1">
    <citation type="submission" date="2018-10" db="EMBL/GenBank/DDBJ databases">
        <authorList>
            <person name="Ekblom R."/>
            <person name="Jareborg N."/>
        </authorList>
    </citation>
    <scope>NUCLEOTIDE SEQUENCE [LARGE SCALE GENOMIC DNA]</scope>
    <source>
        <tissue evidence="2">Muscle</tissue>
    </source>
</reference>
<feature type="domain" description="Ig-like" evidence="1">
    <location>
        <begin position="1"/>
        <end position="82"/>
    </location>
</feature>
<dbReference type="Pfam" id="PF07686">
    <property type="entry name" value="V-set"/>
    <property type="match status" value="1"/>
</dbReference>
<dbReference type="EMBL" id="CYRY02005561">
    <property type="protein sequence ID" value="VCW69991.1"/>
    <property type="molecule type" value="Genomic_DNA"/>
</dbReference>
<dbReference type="AlphaFoldDB" id="A0A9X9LK14"/>
<sequence length="121" mass="13196">MVTTARLTCTLSSGFHVGSYYVSWYQQKPGSPSRFLWYYYSDSISELGSGIPDRFSGSKSGSSGSLTITGLKAEDEANYYCTTWDKNLRGHTVLQACGEVRQEPTYSSVKKGTLTSSSSSA</sequence>
<keyword evidence="3" id="KW-1185">Reference proteome</keyword>
<dbReference type="SMART" id="SM00406">
    <property type="entry name" value="IGv"/>
    <property type="match status" value="1"/>
</dbReference>
<dbReference type="InterPro" id="IPR007110">
    <property type="entry name" value="Ig-like_dom"/>
</dbReference>
<evidence type="ECO:0000313" key="3">
    <source>
        <dbReference type="Proteomes" id="UP000269945"/>
    </source>
</evidence>
<organism evidence="2 3">
    <name type="scientific">Gulo gulo</name>
    <name type="common">Wolverine</name>
    <name type="synonym">Gluton</name>
    <dbReference type="NCBI Taxonomy" id="48420"/>
    <lineage>
        <taxon>Eukaryota</taxon>
        <taxon>Metazoa</taxon>
        <taxon>Chordata</taxon>
        <taxon>Craniata</taxon>
        <taxon>Vertebrata</taxon>
        <taxon>Euteleostomi</taxon>
        <taxon>Mammalia</taxon>
        <taxon>Eutheria</taxon>
        <taxon>Laurasiatheria</taxon>
        <taxon>Carnivora</taxon>
        <taxon>Caniformia</taxon>
        <taxon>Musteloidea</taxon>
        <taxon>Mustelidae</taxon>
        <taxon>Guloninae</taxon>
        <taxon>Gulo</taxon>
    </lineage>
</organism>
<comment type="caution">
    <text evidence="2">The sequence shown here is derived from an EMBL/GenBank/DDBJ whole genome shotgun (WGS) entry which is preliminary data.</text>
</comment>
<dbReference type="InterPro" id="IPR013783">
    <property type="entry name" value="Ig-like_fold"/>
</dbReference>
<dbReference type="InterPro" id="IPR036179">
    <property type="entry name" value="Ig-like_dom_sf"/>
</dbReference>
<accession>A0A9X9LK14</accession>